<comment type="caution">
    <text evidence="7">The sequence shown here is derived from an EMBL/GenBank/DDBJ whole genome shotgun (WGS) entry which is preliminary data.</text>
</comment>
<dbReference type="PANTHER" id="PTHR43133">
    <property type="entry name" value="RNA POLYMERASE ECF-TYPE SIGMA FACTO"/>
    <property type="match status" value="1"/>
</dbReference>
<evidence type="ECO:0000256" key="2">
    <source>
        <dbReference type="ARBA" id="ARBA00023015"/>
    </source>
</evidence>
<evidence type="ECO:0000256" key="4">
    <source>
        <dbReference type="ARBA" id="ARBA00023163"/>
    </source>
</evidence>
<evidence type="ECO:0000256" key="3">
    <source>
        <dbReference type="ARBA" id="ARBA00023082"/>
    </source>
</evidence>
<dbReference type="GO" id="GO:0016987">
    <property type="term" value="F:sigma factor activity"/>
    <property type="evidence" value="ECO:0007669"/>
    <property type="project" value="UniProtKB-KW"/>
</dbReference>
<dbReference type="CDD" id="cd06171">
    <property type="entry name" value="Sigma70_r4"/>
    <property type="match status" value="1"/>
</dbReference>
<dbReference type="NCBIfam" id="TIGR02985">
    <property type="entry name" value="Sig70_bacteroi1"/>
    <property type="match status" value="1"/>
</dbReference>
<keyword evidence="2" id="KW-0805">Transcription regulation</keyword>
<dbReference type="InterPro" id="IPR014327">
    <property type="entry name" value="RNA_pol_sigma70_bacteroid"/>
</dbReference>
<dbReference type="Gene3D" id="1.10.10.10">
    <property type="entry name" value="Winged helix-like DNA-binding domain superfamily/Winged helix DNA-binding domain"/>
    <property type="match status" value="1"/>
</dbReference>
<dbReference type="InterPro" id="IPR013249">
    <property type="entry name" value="RNA_pol_sigma70_r4_t2"/>
</dbReference>
<accession>A0A0D8JFP0</accession>
<dbReference type="EMBL" id="JRHC01000001">
    <property type="protein sequence ID" value="KJF45707.1"/>
    <property type="molecule type" value="Genomic_DNA"/>
</dbReference>
<dbReference type="InterPro" id="IPR007627">
    <property type="entry name" value="RNA_pol_sigma70_r2"/>
</dbReference>
<keyword evidence="3" id="KW-0731">Sigma factor</keyword>
<dbReference type="AlphaFoldDB" id="A0A0D8JFP0"/>
<name>A0A0D8JFP0_9BACT</name>
<dbReference type="NCBIfam" id="TIGR02937">
    <property type="entry name" value="sigma70-ECF"/>
    <property type="match status" value="1"/>
</dbReference>
<evidence type="ECO:0000259" key="5">
    <source>
        <dbReference type="Pfam" id="PF04542"/>
    </source>
</evidence>
<protein>
    <recommendedName>
        <fullName evidence="9">HTH luxR-type domain-containing protein</fullName>
    </recommendedName>
</protein>
<dbReference type="OrthoDB" id="1453134at2"/>
<evidence type="ECO:0000313" key="7">
    <source>
        <dbReference type="EMBL" id="KJF45707.1"/>
    </source>
</evidence>
<dbReference type="Pfam" id="PF04542">
    <property type="entry name" value="Sigma70_r2"/>
    <property type="match status" value="1"/>
</dbReference>
<dbReference type="GO" id="GO:0006352">
    <property type="term" value="P:DNA-templated transcription initiation"/>
    <property type="evidence" value="ECO:0007669"/>
    <property type="project" value="InterPro"/>
</dbReference>
<evidence type="ECO:0000256" key="1">
    <source>
        <dbReference type="ARBA" id="ARBA00010641"/>
    </source>
</evidence>
<dbReference type="GO" id="GO:0003677">
    <property type="term" value="F:DNA binding"/>
    <property type="evidence" value="ECO:0007669"/>
    <property type="project" value="InterPro"/>
</dbReference>
<feature type="domain" description="RNA polymerase sigma-70 region 2" evidence="5">
    <location>
        <begin position="21"/>
        <end position="86"/>
    </location>
</feature>
<dbReference type="SUPFAM" id="SSF88946">
    <property type="entry name" value="Sigma2 domain of RNA polymerase sigma factors"/>
    <property type="match status" value="1"/>
</dbReference>
<dbReference type="PRINTS" id="PR00038">
    <property type="entry name" value="HTHLUXR"/>
</dbReference>
<dbReference type="RefSeq" id="WP_045028258.1">
    <property type="nucleotide sequence ID" value="NZ_JRHC01000001.1"/>
</dbReference>
<dbReference type="InterPro" id="IPR000792">
    <property type="entry name" value="Tscrpt_reg_LuxR_C"/>
</dbReference>
<dbReference type="InterPro" id="IPR039425">
    <property type="entry name" value="RNA_pol_sigma-70-like"/>
</dbReference>
<dbReference type="InterPro" id="IPR013324">
    <property type="entry name" value="RNA_pol_sigma_r3/r4-like"/>
</dbReference>
<dbReference type="Gene3D" id="1.10.1740.10">
    <property type="match status" value="1"/>
</dbReference>
<evidence type="ECO:0008006" key="9">
    <source>
        <dbReference type="Google" id="ProtNLM"/>
    </source>
</evidence>
<dbReference type="SUPFAM" id="SSF88659">
    <property type="entry name" value="Sigma3 and sigma4 domains of RNA polymerase sigma factors"/>
    <property type="match status" value="1"/>
</dbReference>
<dbReference type="STRING" id="1544798.LH29_10350"/>
<sequence>MDDLFLKKGLNEQNKIVFDFLFQYYYSGLCAYAETIVREEEVAEDIVQELFVKIWINSKKISVNGSLKSYLFTAVRNRCFDFLKHQNVKSRSARLNHGKGDVDESTPENWLVESELRDIIENSITKLAPRCREIFMMSRFDGLKNQEIADKLGLSKRTVELQITNALKALRKDLKPYLPVVLLPFL</sequence>
<dbReference type="InterPro" id="IPR036388">
    <property type="entry name" value="WH-like_DNA-bd_sf"/>
</dbReference>
<gene>
    <name evidence="7" type="ORF">LH29_10350</name>
</gene>
<dbReference type="Pfam" id="PF08281">
    <property type="entry name" value="Sigma70_r4_2"/>
    <property type="match status" value="1"/>
</dbReference>
<evidence type="ECO:0000313" key="8">
    <source>
        <dbReference type="Proteomes" id="UP000032544"/>
    </source>
</evidence>
<keyword evidence="8" id="KW-1185">Reference proteome</keyword>
<dbReference type="InterPro" id="IPR014284">
    <property type="entry name" value="RNA_pol_sigma-70_dom"/>
</dbReference>
<dbReference type="Proteomes" id="UP000032544">
    <property type="component" value="Unassembled WGS sequence"/>
</dbReference>
<keyword evidence="4" id="KW-0804">Transcription</keyword>
<feature type="domain" description="RNA polymerase sigma factor 70 region 4 type 2" evidence="6">
    <location>
        <begin position="118"/>
        <end position="170"/>
    </location>
</feature>
<dbReference type="InterPro" id="IPR013325">
    <property type="entry name" value="RNA_pol_sigma_r2"/>
</dbReference>
<reference evidence="7 8" key="1">
    <citation type="submission" date="2014-09" db="EMBL/GenBank/DDBJ databases">
        <title>Draft Genome Sequence of Draconibacterium sp. JN14CK-3.</title>
        <authorList>
            <person name="Dong C."/>
            <person name="Lai Q."/>
            <person name="Shao Z."/>
        </authorList>
    </citation>
    <scope>NUCLEOTIDE SEQUENCE [LARGE SCALE GENOMIC DNA]</scope>
    <source>
        <strain evidence="7 8">JN14CK-3</strain>
    </source>
</reference>
<dbReference type="PANTHER" id="PTHR43133:SF46">
    <property type="entry name" value="RNA POLYMERASE SIGMA-70 FACTOR ECF SUBFAMILY"/>
    <property type="match status" value="1"/>
</dbReference>
<comment type="similarity">
    <text evidence="1">Belongs to the sigma-70 factor family. ECF subfamily.</text>
</comment>
<evidence type="ECO:0000259" key="6">
    <source>
        <dbReference type="Pfam" id="PF08281"/>
    </source>
</evidence>
<proteinExistence type="inferred from homology"/>
<organism evidence="7 8">
    <name type="scientific">Draconibacterium sediminis</name>
    <dbReference type="NCBI Taxonomy" id="1544798"/>
    <lineage>
        <taxon>Bacteria</taxon>
        <taxon>Pseudomonadati</taxon>
        <taxon>Bacteroidota</taxon>
        <taxon>Bacteroidia</taxon>
        <taxon>Marinilabiliales</taxon>
        <taxon>Prolixibacteraceae</taxon>
        <taxon>Draconibacterium</taxon>
    </lineage>
</organism>